<dbReference type="Proteomes" id="UP000094580">
    <property type="component" value="Unassembled WGS sequence"/>
</dbReference>
<comment type="caution">
    <text evidence="2">The sequence shown here is derived from an EMBL/GenBank/DDBJ whole genome shotgun (WGS) entry which is preliminary data.</text>
</comment>
<evidence type="ECO:0000313" key="3">
    <source>
        <dbReference type="Proteomes" id="UP000094580"/>
    </source>
</evidence>
<dbReference type="RefSeq" id="WP_069034146.1">
    <property type="nucleotide sequence ID" value="NZ_MDKC01000023.1"/>
</dbReference>
<dbReference type="CDD" id="cd06588">
    <property type="entry name" value="PhnB_like"/>
    <property type="match status" value="1"/>
</dbReference>
<sequence>MSLELIPYLIMDGNAQEAINFYEKALDAKVLFSQTYGEVGDDSEGKIPSDAKNLIMHATIQIGKSVLMLSDTYPGYPFQSGNQVTICISTNEIEISKRFFEGLSEGGEVELPLQDTGFSPCYGKVVDKFGVLFQVFTHPAGQQ</sequence>
<organism evidence="2 3">
    <name type="scientific">Gottfriedia luciferensis</name>
    <dbReference type="NCBI Taxonomy" id="178774"/>
    <lineage>
        <taxon>Bacteria</taxon>
        <taxon>Bacillati</taxon>
        <taxon>Bacillota</taxon>
        <taxon>Bacilli</taxon>
        <taxon>Bacillales</taxon>
        <taxon>Bacillaceae</taxon>
        <taxon>Gottfriedia</taxon>
    </lineage>
</organism>
<keyword evidence="3" id="KW-1185">Reference proteome</keyword>
<dbReference type="Gene3D" id="3.10.180.10">
    <property type="entry name" value="2,3-Dihydroxybiphenyl 1,2-Dioxygenase, domain 1"/>
    <property type="match status" value="1"/>
</dbReference>
<protein>
    <recommendedName>
        <fullName evidence="1">PhnB-like domain-containing protein</fullName>
    </recommendedName>
</protein>
<name>A0ABX2ZSB1_9BACI</name>
<dbReference type="EMBL" id="MDKC01000023">
    <property type="protein sequence ID" value="ODG91364.1"/>
    <property type="molecule type" value="Genomic_DNA"/>
</dbReference>
<proteinExistence type="predicted"/>
<dbReference type="InterPro" id="IPR028973">
    <property type="entry name" value="PhnB-like"/>
</dbReference>
<evidence type="ECO:0000313" key="2">
    <source>
        <dbReference type="EMBL" id="ODG91364.1"/>
    </source>
</evidence>
<feature type="domain" description="PhnB-like" evidence="1">
    <location>
        <begin position="5"/>
        <end position="135"/>
    </location>
</feature>
<dbReference type="PANTHER" id="PTHR33990:SF1">
    <property type="entry name" value="PROTEIN YJDN"/>
    <property type="match status" value="1"/>
</dbReference>
<gene>
    <name evidence="2" type="ORF">BED47_06815</name>
</gene>
<dbReference type="Pfam" id="PF06983">
    <property type="entry name" value="3-dmu-9_3-mt"/>
    <property type="match status" value="1"/>
</dbReference>
<dbReference type="SUPFAM" id="SSF54593">
    <property type="entry name" value="Glyoxalase/Bleomycin resistance protein/Dihydroxybiphenyl dioxygenase"/>
    <property type="match status" value="1"/>
</dbReference>
<accession>A0ABX2ZSB1</accession>
<reference evidence="2 3" key="1">
    <citation type="submission" date="2016-07" db="EMBL/GenBank/DDBJ databases">
        <authorList>
            <person name="Townsley L."/>
            <person name="Shank E.A."/>
        </authorList>
    </citation>
    <scope>NUCLEOTIDE SEQUENCE [LARGE SCALE GENOMIC DNA]</scope>
    <source>
        <strain evidence="2 3">CH01</strain>
    </source>
</reference>
<dbReference type="PANTHER" id="PTHR33990">
    <property type="entry name" value="PROTEIN YJDN-RELATED"/>
    <property type="match status" value="1"/>
</dbReference>
<evidence type="ECO:0000259" key="1">
    <source>
        <dbReference type="Pfam" id="PF06983"/>
    </source>
</evidence>
<dbReference type="InterPro" id="IPR029068">
    <property type="entry name" value="Glyas_Bleomycin-R_OHBP_Dase"/>
</dbReference>